<feature type="non-terminal residue" evidence="3">
    <location>
        <position position="110"/>
    </location>
</feature>
<dbReference type="CDD" id="cd14686">
    <property type="entry name" value="bZIP"/>
    <property type="match status" value="1"/>
</dbReference>
<protein>
    <recommendedName>
        <fullName evidence="2">BZIP domain-containing protein</fullName>
    </recommendedName>
</protein>
<dbReference type="Pfam" id="PF07716">
    <property type="entry name" value="bZIP_2"/>
    <property type="match status" value="1"/>
</dbReference>
<feature type="non-terminal residue" evidence="3">
    <location>
        <position position="1"/>
    </location>
</feature>
<feature type="compositionally biased region" description="Basic and acidic residues" evidence="1">
    <location>
        <begin position="56"/>
        <end position="67"/>
    </location>
</feature>
<comment type="caution">
    <text evidence="3">The sequence shown here is derived from an EMBL/GenBank/DDBJ whole genome shotgun (WGS) entry which is preliminary data.</text>
</comment>
<feature type="region of interest" description="Disordered" evidence="1">
    <location>
        <begin position="53"/>
        <end position="96"/>
    </location>
</feature>
<dbReference type="EMBL" id="CM022231">
    <property type="protein sequence ID" value="KAF7111716.1"/>
    <property type="molecule type" value="Genomic_DNA"/>
</dbReference>
<name>A0A9R1NFB5_WHEAT</name>
<reference evidence="3" key="2">
    <citation type="submission" date="2020-03" db="EMBL/GenBank/DDBJ databases">
        <title>The second near-complete assembly of the hexaploid bread wheat (Triticum aestivum) genome.</title>
        <authorList>
            <person name="Zimin A.V."/>
            <person name="Puiu D."/>
            <person name="Shumante A."/>
            <person name="Alonge M."/>
            <person name="Salzberg S.L."/>
        </authorList>
    </citation>
    <scope>NUCLEOTIDE SEQUENCE</scope>
    <source>
        <tissue evidence="3">Leaf</tissue>
    </source>
</reference>
<feature type="compositionally biased region" description="Basic residues" evidence="1">
    <location>
        <begin position="69"/>
        <end position="88"/>
    </location>
</feature>
<accession>A0A9R1NFB5</accession>
<evidence type="ECO:0000259" key="2">
    <source>
        <dbReference type="Pfam" id="PF07716"/>
    </source>
</evidence>
<dbReference type="InterPro" id="IPR004827">
    <property type="entry name" value="bZIP"/>
</dbReference>
<sequence>SMGSYLDDVLGGTAEHLACCTHTHTCNPPAYDLPHTHTCLHVHSKLAASASFDAAADSHAEPEDAHATSRSKKRRPSGNRAAVRKYREKKKEHTAVLQEEAARLRALNEQ</sequence>
<dbReference type="GO" id="GO:0003700">
    <property type="term" value="F:DNA-binding transcription factor activity"/>
    <property type="evidence" value="ECO:0007669"/>
    <property type="project" value="InterPro"/>
</dbReference>
<proteinExistence type="predicted"/>
<evidence type="ECO:0000256" key="1">
    <source>
        <dbReference type="SAM" id="MobiDB-lite"/>
    </source>
</evidence>
<dbReference type="InterPro" id="IPR031106">
    <property type="entry name" value="C/EBP"/>
</dbReference>
<dbReference type="Proteomes" id="UP000815260">
    <property type="component" value="Chromosome 7D"/>
</dbReference>
<dbReference type="PANTHER" id="PTHR23334:SF54">
    <property type="entry name" value="BZIP DOMAIN-CONTAINING PROTEIN"/>
    <property type="match status" value="1"/>
</dbReference>
<dbReference type="GO" id="GO:0006351">
    <property type="term" value="P:DNA-templated transcription"/>
    <property type="evidence" value="ECO:0007669"/>
    <property type="project" value="InterPro"/>
</dbReference>
<dbReference type="PANTHER" id="PTHR23334">
    <property type="entry name" value="CCAAT/ENHANCER BINDING PROTEIN"/>
    <property type="match status" value="1"/>
</dbReference>
<gene>
    <name evidence="3" type="ORF">CFC21_111696</name>
</gene>
<feature type="domain" description="BZIP" evidence="2">
    <location>
        <begin position="71"/>
        <end position="110"/>
    </location>
</feature>
<reference evidence="3" key="1">
    <citation type="journal article" date="2017" name="Gigascience">
        <title>The first near-complete assembly of the hexaploid bread wheat genome, Triticum aestivum.</title>
        <authorList>
            <person name="Zimin A.V."/>
            <person name="Puiu D."/>
            <person name="Hall R."/>
            <person name="Kingan S."/>
            <person name="Clavijo B.J."/>
            <person name="Salzberg S.L."/>
        </authorList>
    </citation>
    <scope>NUCLEOTIDE SEQUENCE</scope>
    <source>
        <tissue evidence="3">Leaf</tissue>
    </source>
</reference>
<evidence type="ECO:0000313" key="3">
    <source>
        <dbReference type="EMBL" id="KAF7111716.1"/>
    </source>
</evidence>
<organism evidence="3">
    <name type="scientific">Triticum aestivum</name>
    <name type="common">Wheat</name>
    <dbReference type="NCBI Taxonomy" id="4565"/>
    <lineage>
        <taxon>Eukaryota</taxon>
        <taxon>Viridiplantae</taxon>
        <taxon>Streptophyta</taxon>
        <taxon>Embryophyta</taxon>
        <taxon>Tracheophyta</taxon>
        <taxon>Spermatophyta</taxon>
        <taxon>Magnoliopsida</taxon>
        <taxon>Liliopsida</taxon>
        <taxon>Poales</taxon>
        <taxon>Poaceae</taxon>
        <taxon>BOP clade</taxon>
        <taxon>Pooideae</taxon>
        <taxon>Triticodae</taxon>
        <taxon>Triticeae</taxon>
        <taxon>Triticinae</taxon>
        <taxon>Triticum</taxon>
    </lineage>
</organism>
<dbReference type="OrthoDB" id="1905076at2759"/>
<dbReference type="AlphaFoldDB" id="A0A9R1NFB5"/>